<sequence length="18" mass="2188">MSAWQVVRPRKVRLAMMK</sequence>
<dbReference type="AlphaFoldDB" id="A0A0A9GGX7"/>
<name>A0A0A9GGX7_ARUDO</name>
<organism evidence="1">
    <name type="scientific">Arundo donax</name>
    <name type="common">Giant reed</name>
    <name type="synonym">Donax arundinaceus</name>
    <dbReference type="NCBI Taxonomy" id="35708"/>
    <lineage>
        <taxon>Eukaryota</taxon>
        <taxon>Viridiplantae</taxon>
        <taxon>Streptophyta</taxon>
        <taxon>Embryophyta</taxon>
        <taxon>Tracheophyta</taxon>
        <taxon>Spermatophyta</taxon>
        <taxon>Magnoliopsida</taxon>
        <taxon>Liliopsida</taxon>
        <taxon>Poales</taxon>
        <taxon>Poaceae</taxon>
        <taxon>PACMAD clade</taxon>
        <taxon>Arundinoideae</taxon>
        <taxon>Arundineae</taxon>
        <taxon>Arundo</taxon>
    </lineage>
</organism>
<dbReference type="EMBL" id="GBRH01174164">
    <property type="protein sequence ID" value="JAE23732.1"/>
    <property type="molecule type" value="Transcribed_RNA"/>
</dbReference>
<proteinExistence type="predicted"/>
<protein>
    <submittedName>
        <fullName evidence="1">Uncharacterized protein</fullName>
    </submittedName>
</protein>
<reference evidence="1" key="1">
    <citation type="submission" date="2014-09" db="EMBL/GenBank/DDBJ databases">
        <authorList>
            <person name="Magalhaes I.L.F."/>
            <person name="Oliveira U."/>
            <person name="Santos F.R."/>
            <person name="Vidigal T.H.D.A."/>
            <person name="Brescovit A.D."/>
            <person name="Santos A.J."/>
        </authorList>
    </citation>
    <scope>NUCLEOTIDE SEQUENCE</scope>
    <source>
        <tissue evidence="1">Shoot tissue taken approximately 20 cm above the soil surface</tissue>
    </source>
</reference>
<reference evidence="1" key="2">
    <citation type="journal article" date="2015" name="Data Brief">
        <title>Shoot transcriptome of the giant reed, Arundo donax.</title>
        <authorList>
            <person name="Barrero R.A."/>
            <person name="Guerrero F.D."/>
            <person name="Moolhuijzen P."/>
            <person name="Goolsby J.A."/>
            <person name="Tidwell J."/>
            <person name="Bellgard S.E."/>
            <person name="Bellgard M.I."/>
        </authorList>
    </citation>
    <scope>NUCLEOTIDE SEQUENCE</scope>
    <source>
        <tissue evidence="1">Shoot tissue taken approximately 20 cm above the soil surface</tissue>
    </source>
</reference>
<evidence type="ECO:0000313" key="1">
    <source>
        <dbReference type="EMBL" id="JAE23732.1"/>
    </source>
</evidence>
<accession>A0A0A9GGX7</accession>